<feature type="compositionally biased region" description="Basic and acidic residues" evidence="1">
    <location>
        <begin position="134"/>
        <end position="143"/>
    </location>
</feature>
<dbReference type="GO" id="GO:0000502">
    <property type="term" value="C:proteasome complex"/>
    <property type="evidence" value="ECO:0007669"/>
    <property type="project" value="UniProtKB-KW"/>
</dbReference>
<protein>
    <submittedName>
        <fullName evidence="2">Proteasome subunit beta, bacterial</fullName>
        <ecNumber evidence="2">3.4.25.1</ecNumber>
    </submittedName>
</protein>
<name>A0A6J4MU90_9ACTN</name>
<gene>
    <name evidence="2" type="ORF">AVDCRST_MAG47-991</name>
</gene>
<keyword evidence="2" id="KW-0378">Hydrolase</keyword>
<reference evidence="2" key="1">
    <citation type="submission" date="2020-02" db="EMBL/GenBank/DDBJ databases">
        <authorList>
            <person name="Meier V. D."/>
        </authorList>
    </citation>
    <scope>NUCLEOTIDE SEQUENCE</scope>
    <source>
        <strain evidence="2">AVDCRST_MAG47</strain>
    </source>
</reference>
<feature type="compositionally biased region" description="Low complexity" evidence="1">
    <location>
        <begin position="28"/>
        <end position="43"/>
    </location>
</feature>
<accession>A0A6J4MU90</accession>
<evidence type="ECO:0000256" key="1">
    <source>
        <dbReference type="SAM" id="MobiDB-lite"/>
    </source>
</evidence>
<feature type="non-terminal residue" evidence="2">
    <location>
        <position position="279"/>
    </location>
</feature>
<feature type="region of interest" description="Disordered" evidence="1">
    <location>
        <begin position="194"/>
        <end position="279"/>
    </location>
</feature>
<dbReference type="EC" id="3.4.25.1" evidence="2"/>
<proteinExistence type="predicted"/>
<feature type="region of interest" description="Disordered" evidence="1">
    <location>
        <begin position="27"/>
        <end position="152"/>
    </location>
</feature>
<feature type="compositionally biased region" description="Basic and acidic residues" evidence="1">
    <location>
        <begin position="54"/>
        <end position="86"/>
    </location>
</feature>
<organism evidence="2">
    <name type="scientific">uncultured Nocardioidaceae bacterium</name>
    <dbReference type="NCBI Taxonomy" id="253824"/>
    <lineage>
        <taxon>Bacteria</taxon>
        <taxon>Bacillati</taxon>
        <taxon>Actinomycetota</taxon>
        <taxon>Actinomycetes</taxon>
        <taxon>Propionibacteriales</taxon>
        <taxon>Nocardioidaceae</taxon>
        <taxon>environmental samples</taxon>
    </lineage>
</organism>
<feature type="compositionally biased region" description="Basic residues" evidence="1">
    <location>
        <begin position="90"/>
        <end position="101"/>
    </location>
</feature>
<dbReference type="GO" id="GO:0016787">
    <property type="term" value="F:hydrolase activity"/>
    <property type="evidence" value="ECO:0007669"/>
    <property type="project" value="UniProtKB-KW"/>
</dbReference>
<feature type="non-terminal residue" evidence="2">
    <location>
        <position position="1"/>
    </location>
</feature>
<sequence length="279" mass="30997">EHHGWSAAAGGVPHAGVVLVHRLPRGPGPRAAAVAAHAAVGRPVRTRTPRHHDRRSDLPRGSGDGRRPAGDDGQHHRPARHRESVPRGRVLVRRHRRHRGAGGRDGPPLPARAGALREDRGQPALDGRQGQPARDADPVEPRHGHAGARGRAAVRRLRPHLAARPDLLLRRHRWPLRGDRVPLGRLRLAVRPRGAEEALPRGPRRGGRGHRARPGAVRRRRRRLGHRRTRHDPADLPGRRGHHRAGLPTAARRRGGCHRRPRHRSPDATPRRSRRPAHL</sequence>
<dbReference type="AlphaFoldDB" id="A0A6J4MU90"/>
<feature type="compositionally biased region" description="Basic residues" evidence="1">
    <location>
        <begin position="44"/>
        <end position="53"/>
    </location>
</feature>
<keyword evidence="2" id="KW-0647">Proteasome</keyword>
<feature type="compositionally biased region" description="Basic residues" evidence="1">
    <location>
        <begin position="202"/>
        <end position="230"/>
    </location>
</feature>
<feature type="compositionally biased region" description="Basic residues" evidence="1">
    <location>
        <begin position="239"/>
        <end position="263"/>
    </location>
</feature>
<dbReference type="EMBL" id="CADCUK010000071">
    <property type="protein sequence ID" value="CAA9369142.1"/>
    <property type="molecule type" value="Genomic_DNA"/>
</dbReference>
<evidence type="ECO:0000313" key="2">
    <source>
        <dbReference type="EMBL" id="CAA9369142.1"/>
    </source>
</evidence>